<reference evidence="1 2" key="1">
    <citation type="submission" date="2017-05" db="EMBL/GenBank/DDBJ databases">
        <authorList>
            <person name="Varghese N."/>
            <person name="Submissions S."/>
        </authorList>
    </citation>
    <scope>NUCLEOTIDE SEQUENCE [LARGE SCALE GENOMIC DNA]</scope>
    <source>
        <strain evidence="1 2">DSM 29734</strain>
    </source>
</reference>
<dbReference type="PANTHER" id="PTHR36452">
    <property type="entry name" value="CHROMOSOME 12, WHOLE GENOME SHOTGUN SEQUENCE"/>
    <property type="match status" value="1"/>
</dbReference>
<comment type="caution">
    <text evidence="1">The sequence shown here is derived from an EMBL/GenBank/DDBJ whole genome shotgun (WGS) entry which is preliminary data.</text>
</comment>
<keyword evidence="2" id="KW-1185">Reference proteome</keyword>
<dbReference type="PANTHER" id="PTHR36452:SF1">
    <property type="entry name" value="DUF2461 DOMAIN-CONTAINING PROTEIN"/>
    <property type="match status" value="1"/>
</dbReference>
<dbReference type="RefSeq" id="WP_283425158.1">
    <property type="nucleotide sequence ID" value="NZ_FXTY01000002.1"/>
</dbReference>
<dbReference type="InterPro" id="IPR015996">
    <property type="entry name" value="UCP028451"/>
</dbReference>
<dbReference type="PIRSF" id="PIRSF028451">
    <property type="entry name" value="UCP028451"/>
    <property type="match status" value="1"/>
</dbReference>
<gene>
    <name evidence="1" type="ORF">SAMN06265373_102418</name>
</gene>
<dbReference type="NCBIfam" id="TIGR02453">
    <property type="entry name" value="TIGR02453 family protein"/>
    <property type="match status" value="1"/>
</dbReference>
<dbReference type="EMBL" id="FXTY01000002">
    <property type="protein sequence ID" value="SMP12942.1"/>
    <property type="molecule type" value="Genomic_DNA"/>
</dbReference>
<proteinExistence type="predicted"/>
<evidence type="ECO:0000313" key="2">
    <source>
        <dbReference type="Proteomes" id="UP001157961"/>
    </source>
</evidence>
<dbReference type="InterPro" id="IPR012808">
    <property type="entry name" value="CHP02453"/>
</dbReference>
<evidence type="ECO:0000313" key="1">
    <source>
        <dbReference type="EMBL" id="SMP12942.1"/>
    </source>
</evidence>
<accession>A0ABY1NLI8</accession>
<dbReference type="Pfam" id="PF09365">
    <property type="entry name" value="DUF2461"/>
    <property type="match status" value="1"/>
</dbReference>
<sequence length="214" mass="23650">MSADPFASLISDSRAFLNDLADNNSKEWFAGNKAVYETNLKSPALALLDTVAASLEKQTGQVPSTKLFRPHRDVRFSKDKTPYHLHLHMLWSTPPTGFFFGIGRDYLSVGGGIMGLDKDKLTRWRAAVDGRSGAKIAAALVDLQASGARMDEAELKRVPAPFDKDHPQAALLKRKSCTVWFDFDESDITKGGLVSQIETAFQKLQPLTQLLRTL</sequence>
<name>A0ABY1NLI8_9RHOB</name>
<dbReference type="Proteomes" id="UP001157961">
    <property type="component" value="Unassembled WGS sequence"/>
</dbReference>
<protein>
    <submittedName>
        <fullName evidence="1">TIGR02453 family protein</fullName>
    </submittedName>
</protein>
<organism evidence="1 2">
    <name type="scientific">Shimia sagamensis</name>
    <dbReference type="NCBI Taxonomy" id="1566352"/>
    <lineage>
        <taxon>Bacteria</taxon>
        <taxon>Pseudomonadati</taxon>
        <taxon>Pseudomonadota</taxon>
        <taxon>Alphaproteobacteria</taxon>
        <taxon>Rhodobacterales</taxon>
        <taxon>Roseobacteraceae</taxon>
    </lineage>
</organism>